<gene>
    <name evidence="2" type="ORF">M9Y10_013207</name>
</gene>
<protein>
    <submittedName>
        <fullName evidence="2">Uncharacterized protein</fullName>
    </submittedName>
</protein>
<feature type="coiled-coil region" evidence="1">
    <location>
        <begin position="89"/>
        <end position="144"/>
    </location>
</feature>
<proteinExistence type="predicted"/>
<keyword evidence="3" id="KW-1185">Reference proteome</keyword>
<accession>A0ABR2I833</accession>
<evidence type="ECO:0000256" key="1">
    <source>
        <dbReference type="SAM" id="Coils"/>
    </source>
</evidence>
<evidence type="ECO:0000313" key="2">
    <source>
        <dbReference type="EMBL" id="KAK8858107.1"/>
    </source>
</evidence>
<dbReference type="EMBL" id="JAPFFF010000019">
    <property type="protein sequence ID" value="KAK8858107.1"/>
    <property type="molecule type" value="Genomic_DNA"/>
</dbReference>
<keyword evidence="1" id="KW-0175">Coiled coil</keyword>
<organism evidence="2 3">
    <name type="scientific">Tritrichomonas musculus</name>
    <dbReference type="NCBI Taxonomy" id="1915356"/>
    <lineage>
        <taxon>Eukaryota</taxon>
        <taxon>Metamonada</taxon>
        <taxon>Parabasalia</taxon>
        <taxon>Tritrichomonadida</taxon>
        <taxon>Tritrichomonadidae</taxon>
        <taxon>Tritrichomonas</taxon>
    </lineage>
</organism>
<name>A0ABR2I833_9EUKA</name>
<reference evidence="2 3" key="1">
    <citation type="submission" date="2024-04" db="EMBL/GenBank/DDBJ databases">
        <title>Tritrichomonas musculus Genome.</title>
        <authorList>
            <person name="Alves-Ferreira E."/>
            <person name="Grigg M."/>
            <person name="Lorenzi H."/>
            <person name="Galac M."/>
        </authorList>
    </citation>
    <scope>NUCLEOTIDE SEQUENCE [LARGE SCALE GENOMIC DNA]</scope>
    <source>
        <strain evidence="2 3">EAF2021</strain>
    </source>
</reference>
<comment type="caution">
    <text evidence="2">The sequence shown here is derived from an EMBL/GenBank/DDBJ whole genome shotgun (WGS) entry which is preliminary data.</text>
</comment>
<evidence type="ECO:0000313" key="3">
    <source>
        <dbReference type="Proteomes" id="UP001470230"/>
    </source>
</evidence>
<sequence>MERRSLSSAPHDQSEVRSLKTEIVNLKELIAKITDDSQKQIALLKAQIAQYESNAALQQPSSPSKNEKILMQELSNLKKAQSEENTKFSTETQKEISSLRYEIAELKNSIAKQEAKNAQLTVENLSLKTKIHNLQDELSDKQIEVLSHRSSFKEGASKLIQAQMNSHKEIINRLTETQKEFMNFKKRMLDLMSEVSHQHEIAERNEKSVDYLLRSLSIVSDLPHAEIPTAKFFIDNPDALISFVDNVESACRTQRNAMQNEVFEASKTLANTMIMAQRPPLSLPVARALTNLGEVILDVTKQMDEDHKQTMRLLNQNIDLSDDLLDDLIAT</sequence>
<dbReference type="Proteomes" id="UP001470230">
    <property type="component" value="Unassembled WGS sequence"/>
</dbReference>
<feature type="coiled-coil region" evidence="1">
    <location>
        <begin position="16"/>
        <end position="54"/>
    </location>
</feature>